<proteinExistence type="predicted"/>
<accession>A0A4Z0PXD8</accession>
<comment type="caution">
    <text evidence="1">The sequence shown here is derived from an EMBL/GenBank/DDBJ whole genome shotgun (WGS) entry which is preliminary data.</text>
</comment>
<sequence>MARVTGNSLLRGLSGTLGNITIRQVGKETIVSAAEGPKKAPPSEKQLIQRQRMHLARCYSEILKQDPALKALYATGITDRLKNARLVAISDFMNSPEVLGADLSAYRGRPGDGIRLYATDDFAVVGVEARLYSAADQLLTQGPAVLQPDGCWLFRLPPAGLPQSATRLDVVASDRPGNHTLRQFPL</sequence>
<organism evidence="1 2">
    <name type="scientific">Hymenobacter aquaticus</name>
    <dbReference type="NCBI Taxonomy" id="1867101"/>
    <lineage>
        <taxon>Bacteria</taxon>
        <taxon>Pseudomonadati</taxon>
        <taxon>Bacteroidota</taxon>
        <taxon>Cytophagia</taxon>
        <taxon>Cytophagales</taxon>
        <taxon>Hymenobacteraceae</taxon>
        <taxon>Hymenobacter</taxon>
    </lineage>
</organism>
<keyword evidence="2" id="KW-1185">Reference proteome</keyword>
<name>A0A4Z0PXD8_9BACT</name>
<protein>
    <submittedName>
        <fullName evidence="1">Uncharacterized protein</fullName>
    </submittedName>
</protein>
<dbReference type="EMBL" id="SRLC01000002">
    <property type="protein sequence ID" value="TGE22450.1"/>
    <property type="molecule type" value="Genomic_DNA"/>
</dbReference>
<dbReference type="AlphaFoldDB" id="A0A4Z0PXD8"/>
<dbReference type="OrthoDB" id="880927at2"/>
<evidence type="ECO:0000313" key="1">
    <source>
        <dbReference type="EMBL" id="TGE22450.1"/>
    </source>
</evidence>
<evidence type="ECO:0000313" key="2">
    <source>
        <dbReference type="Proteomes" id="UP000297549"/>
    </source>
</evidence>
<reference evidence="1 2" key="1">
    <citation type="submission" date="2019-04" db="EMBL/GenBank/DDBJ databases">
        <authorList>
            <person name="Feng G."/>
            <person name="Zhang J."/>
            <person name="Zhu H."/>
        </authorList>
    </citation>
    <scope>NUCLEOTIDE SEQUENCE [LARGE SCALE GENOMIC DNA]</scope>
    <source>
        <strain evidence="1 2">JCM 31653</strain>
    </source>
</reference>
<dbReference type="RefSeq" id="WP_135464965.1">
    <property type="nucleotide sequence ID" value="NZ_SRLC01000002.1"/>
</dbReference>
<gene>
    <name evidence="1" type="ORF">E5K00_19625</name>
</gene>
<dbReference type="Proteomes" id="UP000297549">
    <property type="component" value="Unassembled WGS sequence"/>
</dbReference>